<keyword evidence="2" id="KW-1185">Reference proteome</keyword>
<comment type="caution">
    <text evidence="1">The sequence shown here is derived from an EMBL/GenBank/DDBJ whole genome shotgun (WGS) entry which is preliminary data.</text>
</comment>
<dbReference type="Proteomes" id="UP000766486">
    <property type="component" value="Unassembled WGS sequence"/>
</dbReference>
<evidence type="ECO:0000313" key="2">
    <source>
        <dbReference type="Proteomes" id="UP000766486"/>
    </source>
</evidence>
<dbReference type="EMBL" id="CABFNS010000937">
    <property type="protein sequence ID" value="VUC37243.1"/>
    <property type="molecule type" value="Genomic_DNA"/>
</dbReference>
<name>A0ABY6V0X8_BIOOC</name>
<protein>
    <recommendedName>
        <fullName evidence="3">Xaa-Pro dipeptidyl-peptidase-like domain-containing protein</fullName>
    </recommendedName>
</protein>
<gene>
    <name evidence="1" type="ORF">CLO192961_LOCUS466312</name>
</gene>
<reference evidence="1 2" key="1">
    <citation type="submission" date="2019-06" db="EMBL/GenBank/DDBJ databases">
        <authorList>
            <person name="Broberg M."/>
        </authorList>
    </citation>
    <scope>NUCLEOTIDE SEQUENCE [LARGE SCALE GENOMIC DNA]</scope>
</reference>
<organism evidence="1 2">
    <name type="scientific">Bionectria ochroleuca</name>
    <name type="common">Gliocladium roseum</name>
    <dbReference type="NCBI Taxonomy" id="29856"/>
    <lineage>
        <taxon>Eukaryota</taxon>
        <taxon>Fungi</taxon>
        <taxon>Dikarya</taxon>
        <taxon>Ascomycota</taxon>
        <taxon>Pezizomycotina</taxon>
        <taxon>Sordariomycetes</taxon>
        <taxon>Hypocreomycetidae</taxon>
        <taxon>Hypocreales</taxon>
        <taxon>Bionectriaceae</taxon>
        <taxon>Clonostachys</taxon>
    </lineage>
</organism>
<proteinExistence type="predicted"/>
<accession>A0ABY6V0X8</accession>
<evidence type="ECO:0000313" key="1">
    <source>
        <dbReference type="EMBL" id="VUC37243.1"/>
    </source>
</evidence>
<evidence type="ECO:0008006" key="3">
    <source>
        <dbReference type="Google" id="ProtNLM"/>
    </source>
</evidence>
<sequence>MANFHIDLSLRLRLSTYYSAKEADDTVSASLITINKLGASRAGGTNMSDPGEAWYTWTGIELIFAADWRGNSTDGHMDPHAYVQIWGALVATPHRSRLNASRHPRGQSLRPWVFHFLVAVSFLHT</sequence>